<name>A0A8S5Q3P8_9CAUD</name>
<evidence type="ECO:0000256" key="1">
    <source>
        <dbReference type="SAM" id="Phobius"/>
    </source>
</evidence>
<evidence type="ECO:0000313" key="2">
    <source>
        <dbReference type="EMBL" id="DAE13285.1"/>
    </source>
</evidence>
<reference evidence="2" key="1">
    <citation type="journal article" date="2021" name="Proc. Natl. Acad. Sci. U.S.A.">
        <title>A Catalog of Tens of Thousands of Viruses from Human Metagenomes Reveals Hidden Associations with Chronic Diseases.</title>
        <authorList>
            <person name="Tisza M.J."/>
            <person name="Buck C.B."/>
        </authorList>
    </citation>
    <scope>NUCLEOTIDE SEQUENCE</scope>
    <source>
        <strain evidence="2">CtLqe90</strain>
    </source>
</reference>
<accession>A0A8S5Q3P8</accession>
<keyword evidence="1" id="KW-0472">Membrane</keyword>
<dbReference type="EMBL" id="BK015564">
    <property type="protein sequence ID" value="DAE13285.1"/>
    <property type="molecule type" value="Genomic_DNA"/>
</dbReference>
<keyword evidence="1" id="KW-0812">Transmembrane</keyword>
<feature type="transmembrane region" description="Helical" evidence="1">
    <location>
        <begin position="16"/>
        <end position="35"/>
    </location>
</feature>
<protein>
    <submittedName>
        <fullName evidence="2">Uncharacterized protein</fullName>
    </submittedName>
</protein>
<sequence>MNSIFFINHWLQFNQILFFIFLLCSKTSYSIGFIYRRQCAWVYSLVSRIKIVII</sequence>
<proteinExistence type="predicted"/>
<keyword evidence="1" id="KW-1133">Transmembrane helix</keyword>
<organism evidence="2">
    <name type="scientific">Siphoviridae sp. ctLqe90</name>
    <dbReference type="NCBI Taxonomy" id="2825456"/>
    <lineage>
        <taxon>Viruses</taxon>
        <taxon>Duplodnaviria</taxon>
        <taxon>Heunggongvirae</taxon>
        <taxon>Uroviricota</taxon>
        <taxon>Caudoviricetes</taxon>
    </lineage>
</organism>